<dbReference type="Proteomes" id="UP000262582">
    <property type="component" value="Chromosome"/>
</dbReference>
<gene>
    <name evidence="2" type="ORF">AELL_0870</name>
    <name evidence="3" type="ORF">CP962_13045</name>
</gene>
<dbReference type="EMBL" id="NXIG01000017">
    <property type="protein sequence ID" value="RXI28885.1"/>
    <property type="molecule type" value="Genomic_DNA"/>
</dbReference>
<protein>
    <recommendedName>
        <fullName evidence="6">Cobalt/nickel ECF transporter CbiMNQO, S component CbiN</fullName>
    </recommendedName>
</protein>
<evidence type="ECO:0000313" key="5">
    <source>
        <dbReference type="Proteomes" id="UP000290588"/>
    </source>
</evidence>
<accession>A0A347U6S1</accession>
<dbReference type="RefSeq" id="WP_118918611.1">
    <property type="nucleotide sequence ID" value="NZ_CP032097.1"/>
</dbReference>
<evidence type="ECO:0000256" key="1">
    <source>
        <dbReference type="SAM" id="Phobius"/>
    </source>
</evidence>
<reference evidence="2 4" key="2">
    <citation type="submission" date="2018-08" db="EMBL/GenBank/DDBJ databases">
        <title>Complete genome of the Arcobacter ellisii type strain LMG 26155.</title>
        <authorList>
            <person name="Miller W.G."/>
            <person name="Yee E."/>
            <person name="Bono J.L."/>
        </authorList>
    </citation>
    <scope>NUCLEOTIDE SEQUENCE [LARGE SCALE GENOMIC DNA]</scope>
    <source>
        <strain evidence="2 4">LMG 26155</strain>
    </source>
</reference>
<evidence type="ECO:0000313" key="3">
    <source>
        <dbReference type="EMBL" id="RXI28885.1"/>
    </source>
</evidence>
<evidence type="ECO:0008006" key="6">
    <source>
        <dbReference type="Google" id="ProtNLM"/>
    </source>
</evidence>
<dbReference type="AlphaFoldDB" id="A0A347U6S1"/>
<evidence type="ECO:0000313" key="4">
    <source>
        <dbReference type="Proteomes" id="UP000262582"/>
    </source>
</evidence>
<proteinExistence type="predicted"/>
<evidence type="ECO:0000313" key="2">
    <source>
        <dbReference type="EMBL" id="AXX94549.1"/>
    </source>
</evidence>
<reference evidence="3 5" key="1">
    <citation type="submission" date="2017-09" db="EMBL/GenBank/DDBJ databases">
        <title>Genomics of the genus Arcobacter.</title>
        <authorList>
            <person name="Perez-Cataluna A."/>
            <person name="Figueras M.J."/>
            <person name="Salas-Masso N."/>
        </authorList>
    </citation>
    <scope>NUCLEOTIDE SEQUENCE [LARGE SCALE GENOMIC DNA]</scope>
    <source>
        <strain evidence="3 5">CECT 7837</strain>
    </source>
</reference>
<name>A0A347U6S1_9BACT</name>
<keyword evidence="1" id="KW-0812">Transmembrane</keyword>
<dbReference type="Proteomes" id="UP000290588">
    <property type="component" value="Unassembled WGS sequence"/>
</dbReference>
<dbReference type="OrthoDB" id="5347922at2"/>
<keyword evidence="4" id="KW-1185">Reference proteome</keyword>
<keyword evidence="1" id="KW-0472">Membrane</keyword>
<keyword evidence="1" id="KW-1133">Transmembrane helix</keyword>
<dbReference type="EMBL" id="CP032097">
    <property type="protein sequence ID" value="AXX94549.1"/>
    <property type="molecule type" value="Genomic_DNA"/>
</dbReference>
<sequence length="159" mass="18493">MKKIMYIFLFLTSYIYSHELMLNVIENRDKTVTLIGGETIPGAMIRFESLQTGEVIFKQRLPKESEITVSIPNEPYQIVLDGGPGEKVIKTGIFEKRDDEIKVKPEIKEKLTKPEHEVHEWDSFTLTFFLIIMVLLILTIYFSNKNSNKILKQLKNTQL</sequence>
<feature type="transmembrane region" description="Helical" evidence="1">
    <location>
        <begin position="123"/>
        <end position="142"/>
    </location>
</feature>
<organism evidence="3 5">
    <name type="scientific">Arcobacter ellisii</name>
    <dbReference type="NCBI Taxonomy" id="913109"/>
    <lineage>
        <taxon>Bacteria</taxon>
        <taxon>Pseudomonadati</taxon>
        <taxon>Campylobacterota</taxon>
        <taxon>Epsilonproteobacteria</taxon>
        <taxon>Campylobacterales</taxon>
        <taxon>Arcobacteraceae</taxon>
        <taxon>Arcobacter</taxon>
    </lineage>
</organism>
<dbReference type="KEGG" id="aell:AELL_0870"/>